<name>A0A8K0HBG9_9ROSA</name>
<reference evidence="2" key="1">
    <citation type="submission" date="2020-03" db="EMBL/GenBank/DDBJ databases">
        <title>A high-quality chromosome-level genome assembly of a woody plant with both climbing and erect habits, Rhamnella rubrinervis.</title>
        <authorList>
            <person name="Lu Z."/>
            <person name="Yang Y."/>
            <person name="Zhu X."/>
            <person name="Sun Y."/>
        </authorList>
    </citation>
    <scope>NUCLEOTIDE SEQUENCE</scope>
    <source>
        <strain evidence="2">BYM</strain>
        <tissue evidence="2">Leaf</tissue>
    </source>
</reference>
<feature type="region of interest" description="Disordered" evidence="1">
    <location>
        <begin position="163"/>
        <end position="182"/>
    </location>
</feature>
<dbReference type="AlphaFoldDB" id="A0A8K0HBG9"/>
<dbReference type="Proteomes" id="UP000796880">
    <property type="component" value="Unassembled WGS sequence"/>
</dbReference>
<keyword evidence="3" id="KW-1185">Reference proteome</keyword>
<evidence type="ECO:0000313" key="3">
    <source>
        <dbReference type="Proteomes" id="UP000796880"/>
    </source>
</evidence>
<accession>A0A8K0HBG9</accession>
<comment type="caution">
    <text evidence="2">The sequence shown here is derived from an EMBL/GenBank/DDBJ whole genome shotgun (WGS) entry which is preliminary data.</text>
</comment>
<protein>
    <submittedName>
        <fullName evidence="2">Uncharacterized protein</fullName>
    </submittedName>
</protein>
<dbReference type="OrthoDB" id="1628660at2759"/>
<feature type="compositionally biased region" description="Polar residues" evidence="1">
    <location>
        <begin position="163"/>
        <end position="173"/>
    </location>
</feature>
<evidence type="ECO:0000256" key="1">
    <source>
        <dbReference type="SAM" id="MobiDB-lite"/>
    </source>
</evidence>
<proteinExistence type="predicted"/>
<dbReference type="EMBL" id="VOIH02000004">
    <property type="protein sequence ID" value="KAF3449536.1"/>
    <property type="molecule type" value="Genomic_DNA"/>
</dbReference>
<sequence length="207" mass="23690">MQDPIGLCNIRPDLQNSVGSRPNPTGSAKSFKMEGVDYIGIAIVHDGSLVRMKNGTYFYTNYKTKVTCVRYWCSKSELEDEVYKCLEVNRNAYNMKMKFLYGRASQPVEPIEIRRENDVRTFMSEVRHAPVRPLLYVELIPISPQLSNDEPENIAYTSRQRFKSGGNQESYASPSKPPTTDFYDIEVPESEMHFNVNEALILEATNL</sequence>
<evidence type="ECO:0000313" key="2">
    <source>
        <dbReference type="EMBL" id="KAF3449536.1"/>
    </source>
</evidence>
<organism evidence="2 3">
    <name type="scientific">Rhamnella rubrinervis</name>
    <dbReference type="NCBI Taxonomy" id="2594499"/>
    <lineage>
        <taxon>Eukaryota</taxon>
        <taxon>Viridiplantae</taxon>
        <taxon>Streptophyta</taxon>
        <taxon>Embryophyta</taxon>
        <taxon>Tracheophyta</taxon>
        <taxon>Spermatophyta</taxon>
        <taxon>Magnoliopsida</taxon>
        <taxon>eudicotyledons</taxon>
        <taxon>Gunneridae</taxon>
        <taxon>Pentapetalae</taxon>
        <taxon>rosids</taxon>
        <taxon>fabids</taxon>
        <taxon>Rosales</taxon>
        <taxon>Rhamnaceae</taxon>
        <taxon>rhamnoid group</taxon>
        <taxon>Rhamneae</taxon>
        <taxon>Rhamnella</taxon>
    </lineage>
</organism>
<gene>
    <name evidence="2" type="ORF">FNV43_RR10265</name>
</gene>